<dbReference type="InterPro" id="IPR011146">
    <property type="entry name" value="HIT-like"/>
</dbReference>
<sequence>MSEAGFALDPRLQADTHPVATLPLCELRLMDDARYPWLVLVPRRAGVVEIADLAEAEQAQLWREANQAAAALRAVAPCDKLNLGALGNIVRQLHLHVVARTADDAAWPGPVWGSGAAVPYAADALAARLDALRQKLQELKSAAKDGRRLDSRDQG</sequence>
<dbReference type="Proteomes" id="UP001556170">
    <property type="component" value="Unassembled WGS sequence"/>
</dbReference>
<evidence type="ECO:0000259" key="3">
    <source>
        <dbReference type="PROSITE" id="PS51084"/>
    </source>
</evidence>
<comment type="caution">
    <text evidence="4">The sequence shown here is derived from an EMBL/GenBank/DDBJ whole genome shotgun (WGS) entry which is preliminary data.</text>
</comment>
<accession>A0ABV3QM31</accession>
<dbReference type="PIRSF" id="PIRSF000714">
    <property type="entry name" value="HIT"/>
    <property type="match status" value="1"/>
</dbReference>
<evidence type="ECO:0000313" key="5">
    <source>
        <dbReference type="Proteomes" id="UP001556170"/>
    </source>
</evidence>
<dbReference type="Gene3D" id="3.30.428.10">
    <property type="entry name" value="HIT-like"/>
    <property type="match status" value="1"/>
</dbReference>
<dbReference type="SUPFAM" id="SSF54197">
    <property type="entry name" value="HIT-like"/>
    <property type="match status" value="1"/>
</dbReference>
<comment type="caution">
    <text evidence="1">Lacks conserved residue(s) required for the propagation of feature annotation.</text>
</comment>
<evidence type="ECO:0000256" key="1">
    <source>
        <dbReference type="PROSITE-ProRule" id="PRU00464"/>
    </source>
</evidence>
<gene>
    <name evidence="4" type="ORF">ABQJ56_02505</name>
</gene>
<evidence type="ECO:0000256" key="2">
    <source>
        <dbReference type="SAM" id="Coils"/>
    </source>
</evidence>
<feature type="coiled-coil region" evidence="2">
    <location>
        <begin position="122"/>
        <end position="149"/>
    </location>
</feature>
<dbReference type="RefSeq" id="WP_367843418.1">
    <property type="nucleotide sequence ID" value="NZ_JBFOHL010000002.1"/>
</dbReference>
<dbReference type="PROSITE" id="PS51084">
    <property type="entry name" value="HIT_2"/>
    <property type="match status" value="1"/>
</dbReference>
<protein>
    <submittedName>
        <fullName evidence="4">HIT domain-containing protein</fullName>
    </submittedName>
</protein>
<organism evidence="4 5">
    <name type="scientific">Rhodanobacter geophilus</name>
    <dbReference type="NCBI Taxonomy" id="3162488"/>
    <lineage>
        <taxon>Bacteria</taxon>
        <taxon>Pseudomonadati</taxon>
        <taxon>Pseudomonadota</taxon>
        <taxon>Gammaproteobacteria</taxon>
        <taxon>Lysobacterales</taxon>
        <taxon>Rhodanobacteraceae</taxon>
        <taxon>Rhodanobacter</taxon>
    </lineage>
</organism>
<dbReference type="EMBL" id="JBFOHL010000002">
    <property type="protein sequence ID" value="MEW9623104.1"/>
    <property type="molecule type" value="Genomic_DNA"/>
</dbReference>
<name>A0ABV3QM31_9GAMM</name>
<proteinExistence type="predicted"/>
<evidence type="ECO:0000313" key="4">
    <source>
        <dbReference type="EMBL" id="MEW9623104.1"/>
    </source>
</evidence>
<feature type="domain" description="HIT" evidence="3">
    <location>
        <begin position="38"/>
        <end position="107"/>
    </location>
</feature>
<reference evidence="4 5" key="1">
    <citation type="submission" date="2024-06" db="EMBL/GenBank/DDBJ databases">
        <authorList>
            <person name="Woo H."/>
        </authorList>
    </citation>
    <scope>NUCLEOTIDE SEQUENCE [LARGE SCALE GENOMIC DNA]</scope>
    <source>
        <strain evidence="4 5">S2-g</strain>
    </source>
</reference>
<keyword evidence="2" id="KW-0175">Coiled coil</keyword>
<keyword evidence="5" id="KW-1185">Reference proteome</keyword>
<dbReference type="InterPro" id="IPR026026">
    <property type="entry name" value="HIT_Hint"/>
</dbReference>
<dbReference type="InterPro" id="IPR036265">
    <property type="entry name" value="HIT-like_sf"/>
</dbReference>
<dbReference type="Pfam" id="PF01230">
    <property type="entry name" value="HIT"/>
    <property type="match status" value="1"/>
</dbReference>